<dbReference type="OrthoDB" id="5086080at2759"/>
<evidence type="ECO:0000256" key="1">
    <source>
        <dbReference type="SAM" id="MobiDB-lite"/>
    </source>
</evidence>
<dbReference type="eggNOG" id="ENOG502SKDE">
    <property type="taxonomic scope" value="Eukaryota"/>
</dbReference>
<dbReference type="Pfam" id="PF11905">
    <property type="entry name" value="DUF3425"/>
    <property type="match status" value="1"/>
</dbReference>
<accession>A0A066XPV7</accession>
<dbReference type="PANTHER" id="PTHR37012">
    <property type="entry name" value="B-ZIP TRANSCRIPTION FACTOR (EUROFUNG)-RELATED"/>
    <property type="match status" value="1"/>
</dbReference>
<proteinExistence type="predicted"/>
<feature type="region of interest" description="Disordered" evidence="1">
    <location>
        <begin position="1"/>
        <end position="26"/>
    </location>
</feature>
<reference evidence="3" key="1">
    <citation type="journal article" date="2014" name="Genome Announc.">
        <title>Draft genome sequence of Colletotrichum sublineola, a destructive pathogen of cultivated sorghum.</title>
        <authorList>
            <person name="Baroncelli R."/>
            <person name="Sanz-Martin J.M."/>
            <person name="Rech G.E."/>
            <person name="Sukno S.A."/>
            <person name="Thon M.R."/>
        </authorList>
    </citation>
    <scope>NUCLEOTIDE SEQUENCE [LARGE SCALE GENOMIC DNA]</scope>
    <source>
        <strain evidence="3">TX430BB</strain>
    </source>
</reference>
<feature type="region of interest" description="Disordered" evidence="1">
    <location>
        <begin position="32"/>
        <end position="51"/>
    </location>
</feature>
<comment type="caution">
    <text evidence="2">The sequence shown here is derived from an EMBL/GenBank/DDBJ whole genome shotgun (WGS) entry which is preliminary data.</text>
</comment>
<dbReference type="InterPro" id="IPR021833">
    <property type="entry name" value="DUF3425"/>
</dbReference>
<dbReference type="AlphaFoldDB" id="A0A066XPV7"/>
<dbReference type="OMA" id="FDIVWRF"/>
<dbReference type="Proteomes" id="UP000027238">
    <property type="component" value="Unassembled WGS sequence"/>
</dbReference>
<feature type="compositionally biased region" description="Polar residues" evidence="1">
    <location>
        <begin position="1"/>
        <end position="10"/>
    </location>
</feature>
<gene>
    <name evidence="2" type="ORF">CSUB01_11104</name>
</gene>
<keyword evidence="3" id="KW-1185">Reference proteome</keyword>
<organism evidence="2 3">
    <name type="scientific">Colletotrichum sublineola</name>
    <name type="common">Sorghum anthracnose fungus</name>
    <dbReference type="NCBI Taxonomy" id="1173701"/>
    <lineage>
        <taxon>Eukaryota</taxon>
        <taxon>Fungi</taxon>
        <taxon>Dikarya</taxon>
        <taxon>Ascomycota</taxon>
        <taxon>Pezizomycotina</taxon>
        <taxon>Sordariomycetes</taxon>
        <taxon>Hypocreomycetidae</taxon>
        <taxon>Glomerellales</taxon>
        <taxon>Glomerellaceae</taxon>
        <taxon>Colletotrichum</taxon>
        <taxon>Colletotrichum graminicola species complex</taxon>
    </lineage>
</organism>
<dbReference type="PANTHER" id="PTHR37012:SF7">
    <property type="entry name" value="B-ZIP TRANSCRIPTION FACTOR (EUROFUNG)-RELATED"/>
    <property type="match status" value="1"/>
</dbReference>
<sequence length="527" mass="60128">MALDNIQNDTPTPPSDQPGKVLSEKELARKIRKRELDRRAQRQSRARTRNRLAELEAQVKELRKDDSTRLSTCMEHLATITRERDSLIDAFKAIEQAISNHVLPIRQTPRASLPFPTGQSRSLSDPRVEMLTRPTLHSCSTPISLPPETPSATGAHIFHGSSCGDEFGLVGTMPNEFSAFSAPISTPDSQDFIKELEDDDEDEDPDNVSFIVPPSESPCECAVTPTLAGSAPSKANIWRTINQVLTKRHHVPKEAQADETADDEDVPVRVLLEGWDVVAKSRPLSKLWKKLRRIDEMVFFNCPLTVRLAVLLVMHVLLKYDSYPTPEQYAKVPAWFLRRPSQKIPHSYGIDFIVWPGLRERFVFGQHAYCKNQFWELLAHYLHVLWPFEFRDTYRKSVVTGQYQISPMFEQRVMDINAWTMDRDFIEQFPELIADMPVFQSVGQSLTPVPTSSQQAYLLQLKKRKKQPPVEQATEEEPIQDDMGCTQPMQMFPGSFYSMSPPVFMTDYTPQGFDTNSISYGSTPEYY</sequence>
<feature type="compositionally biased region" description="Basic residues" evidence="1">
    <location>
        <begin position="41"/>
        <end position="50"/>
    </location>
</feature>
<dbReference type="EMBL" id="JMSE01000223">
    <property type="protein sequence ID" value="KDN71238.1"/>
    <property type="molecule type" value="Genomic_DNA"/>
</dbReference>
<evidence type="ECO:0000313" key="3">
    <source>
        <dbReference type="Proteomes" id="UP000027238"/>
    </source>
</evidence>
<protein>
    <recommendedName>
        <fullName evidence="4">BZIP transcription factor</fullName>
    </recommendedName>
</protein>
<dbReference type="HOGENOM" id="CLU_028818_3_0_1"/>
<evidence type="ECO:0008006" key="4">
    <source>
        <dbReference type="Google" id="ProtNLM"/>
    </source>
</evidence>
<evidence type="ECO:0000313" key="2">
    <source>
        <dbReference type="EMBL" id="KDN71238.1"/>
    </source>
</evidence>
<name>A0A066XPV7_COLSU</name>